<feature type="compositionally biased region" description="Low complexity" evidence="5">
    <location>
        <begin position="1908"/>
        <end position="1923"/>
    </location>
</feature>
<dbReference type="PANTHER" id="PTHR18898:SF2">
    <property type="entry name" value="NUCLEOPROTEIN TPR"/>
    <property type="match status" value="1"/>
</dbReference>
<dbReference type="PANTHER" id="PTHR18898">
    <property type="entry name" value="NUCLEOPROTEIN TPR-RELATED"/>
    <property type="match status" value="1"/>
</dbReference>
<feature type="compositionally biased region" description="Low complexity" evidence="5">
    <location>
        <begin position="1873"/>
        <end position="1891"/>
    </location>
</feature>
<gene>
    <name evidence="8" type="ORF">MVLG_03329</name>
</gene>
<feature type="coiled-coil region" evidence="4">
    <location>
        <begin position="725"/>
        <end position="872"/>
    </location>
</feature>
<dbReference type="GO" id="GO:0006606">
    <property type="term" value="P:protein import into nucleus"/>
    <property type="evidence" value="ECO:0007669"/>
    <property type="project" value="InterPro"/>
</dbReference>
<reference evidence="8 10" key="3">
    <citation type="journal article" date="2015" name="BMC Genomics">
        <title>Sex and parasites: genomic and transcriptomic analysis of Microbotryum lychnidis-dioicae, the biotrophic and plant-castrating anther smut fungus.</title>
        <authorList>
            <person name="Perlin M.H."/>
            <person name="Amselem J."/>
            <person name="Fontanillas E."/>
            <person name="Toh S.S."/>
            <person name="Chen Z."/>
            <person name="Goldberg J."/>
            <person name="Duplessis S."/>
            <person name="Henrissat B."/>
            <person name="Young S."/>
            <person name="Zeng Q."/>
            <person name="Aguileta G."/>
            <person name="Petit E."/>
            <person name="Badouin H."/>
            <person name="Andrews J."/>
            <person name="Razeeq D."/>
            <person name="Gabaldon T."/>
            <person name="Quesneville H."/>
            <person name="Giraud T."/>
            <person name="Hood M.E."/>
            <person name="Schultz D.J."/>
            <person name="Cuomo C.A."/>
        </authorList>
    </citation>
    <scope>NUCLEOTIDE SEQUENCE [LARGE SCALE GENOMIC DNA]</scope>
    <source>
        <strain evidence="8">P1A1 Lamole</strain>
        <strain evidence="10">p1A1 Lamole</strain>
    </source>
</reference>
<feature type="compositionally biased region" description="Basic and acidic residues" evidence="5">
    <location>
        <begin position="1081"/>
        <end position="1093"/>
    </location>
</feature>
<dbReference type="InterPro" id="IPR057974">
    <property type="entry name" value="NUA/TPR/MLP1-2-like_dom"/>
</dbReference>
<dbReference type="Pfam" id="PF07926">
    <property type="entry name" value="TPR_MLP1_2"/>
    <property type="match status" value="1"/>
</dbReference>
<dbReference type="InterPro" id="IPR012929">
    <property type="entry name" value="Nucleoprot-TPR/MLP1-2_dom"/>
</dbReference>
<dbReference type="InParanoid" id="U5H7V9"/>
<reference evidence="9" key="4">
    <citation type="submission" date="2015-06" db="UniProtKB">
        <authorList>
            <consortium name="EnsemblFungi"/>
        </authorList>
    </citation>
    <scope>IDENTIFICATION</scope>
</reference>
<dbReference type="Proteomes" id="UP000017200">
    <property type="component" value="Unassembled WGS sequence"/>
</dbReference>
<feature type="region of interest" description="Disordered" evidence="5">
    <location>
        <begin position="1"/>
        <end position="29"/>
    </location>
</feature>
<dbReference type="FunCoup" id="U5H7V9">
    <property type="interactions" value="565"/>
</dbReference>
<evidence type="ECO:0000256" key="3">
    <source>
        <dbReference type="ARBA" id="ARBA00023242"/>
    </source>
</evidence>
<feature type="compositionally biased region" description="Low complexity" evidence="5">
    <location>
        <begin position="1851"/>
        <end position="1865"/>
    </location>
</feature>
<reference evidence="10" key="1">
    <citation type="submission" date="2010-11" db="EMBL/GenBank/DDBJ databases">
        <title>The genome sequence of Microbotryum violaceum strain p1A1 Lamole.</title>
        <authorList>
            <person name="Cuomo C."/>
            <person name="Perlin M."/>
            <person name="Young S.K."/>
            <person name="Zeng Q."/>
            <person name="Gargeya S."/>
            <person name="Alvarado L."/>
            <person name="Berlin A."/>
            <person name="Chapman S.B."/>
            <person name="Chen Z."/>
            <person name="Freedman E."/>
            <person name="Gellesch M."/>
            <person name="Goldberg J."/>
            <person name="Griggs A."/>
            <person name="Gujja S."/>
            <person name="Heilman E."/>
            <person name="Heiman D."/>
            <person name="Howarth C."/>
            <person name="Mehta T."/>
            <person name="Neiman D."/>
            <person name="Pearson M."/>
            <person name="Roberts A."/>
            <person name="Saif S."/>
            <person name="Shea T."/>
            <person name="Shenoy N."/>
            <person name="Sisk P."/>
            <person name="Stolte C."/>
            <person name="Sykes S."/>
            <person name="White J."/>
            <person name="Yandava C."/>
            <person name="Haas B."/>
            <person name="Nusbaum C."/>
            <person name="Birren B."/>
        </authorList>
    </citation>
    <scope>NUCLEOTIDE SEQUENCE [LARGE SCALE GENOMIC DNA]</scope>
    <source>
        <strain evidence="10">p1A1 Lamole</strain>
    </source>
</reference>
<feature type="compositionally biased region" description="Polar residues" evidence="5">
    <location>
        <begin position="1094"/>
        <end position="1107"/>
    </location>
</feature>
<feature type="domain" description="NUA/TPR/MLP1-2-like" evidence="7">
    <location>
        <begin position="462"/>
        <end position="564"/>
    </location>
</feature>
<comment type="subcellular location">
    <subcellularLocation>
        <location evidence="1">Nucleus</location>
    </subcellularLocation>
</comment>
<feature type="coiled-coil region" evidence="4">
    <location>
        <begin position="581"/>
        <end position="608"/>
    </location>
</feature>
<dbReference type="Pfam" id="PF25785">
    <property type="entry name" value="TPR"/>
    <property type="match status" value="1"/>
</dbReference>
<feature type="region of interest" description="Disordered" evidence="5">
    <location>
        <begin position="1851"/>
        <end position="1988"/>
    </location>
</feature>
<feature type="coiled-coil region" evidence="4">
    <location>
        <begin position="296"/>
        <end position="341"/>
    </location>
</feature>
<dbReference type="GO" id="GO:0005643">
    <property type="term" value="C:nuclear pore"/>
    <property type="evidence" value="ECO:0007669"/>
    <property type="project" value="TreeGrafter"/>
</dbReference>
<proteinExistence type="predicted"/>
<dbReference type="HOGENOM" id="CLU_001937_0_0_1"/>
<reference evidence="8" key="2">
    <citation type="submission" date="2010-11" db="EMBL/GenBank/DDBJ databases">
        <authorList>
            <consortium name="The Broad Institute Genome Sequencing Platform"/>
            <person name="Earl A."/>
            <person name="Ward D."/>
            <person name="Feldgarden M."/>
            <person name="Gevers D."/>
            <person name="Butler R."/>
            <person name="Young S.K."/>
            <person name="Zeng Q."/>
            <person name="Gargeya S."/>
            <person name="Fitzgerald M."/>
            <person name="Haas B."/>
            <person name="Abouelleil A."/>
            <person name="Alvarado L."/>
            <person name="Arachchi H.M."/>
            <person name="Berlin A."/>
            <person name="Brown A."/>
            <person name="Chapman S.B."/>
            <person name="Chen Z."/>
            <person name="Dunbar C."/>
            <person name="Freedman E."/>
            <person name="Gearin G."/>
            <person name="Gellesch M."/>
            <person name="Goldberg J."/>
            <person name="Griggs A."/>
            <person name="Gujja S."/>
            <person name="Heilman E."/>
            <person name="Heiman D."/>
            <person name="Howarth C."/>
            <person name="Larson L."/>
            <person name="Lui A."/>
            <person name="MacDonald P.J.P."/>
            <person name="Mehta T."/>
            <person name="Montmayeur A."/>
            <person name="Murphy C."/>
            <person name="Neiman D."/>
            <person name="Pearson M."/>
            <person name="Priest M."/>
            <person name="Roberts A."/>
            <person name="Saif S."/>
            <person name="Shea T."/>
            <person name="Shenoy N."/>
            <person name="Sisk P."/>
            <person name="Stolte C."/>
            <person name="Sykes S."/>
            <person name="White J."/>
            <person name="Yandava C."/>
            <person name="Wortman J."/>
            <person name="Nusbaum C."/>
            <person name="Birren B."/>
        </authorList>
    </citation>
    <scope>NUCLEOTIDE SEQUENCE</scope>
    <source>
        <strain evidence="8">P1A1 Lamole</strain>
    </source>
</reference>
<dbReference type="EMBL" id="GL541673">
    <property type="protein sequence ID" value="KDE06289.1"/>
    <property type="molecule type" value="Genomic_DNA"/>
</dbReference>
<feature type="compositionally biased region" description="Gly residues" evidence="5">
    <location>
        <begin position="1953"/>
        <end position="1965"/>
    </location>
</feature>
<keyword evidence="10" id="KW-1185">Reference proteome</keyword>
<accession>U5H7V9</accession>
<sequence>MSSDATTMDSVVPSTATLNENENETSSLDSQLASLRAELSQGQLVAEATIHDLDNALQLARLEVERFKVEVHEGGKREEQLQQEVHQLRKAMEEGRKREGEDEQRQEERRKQAEQGERVKRELLEAVEREAAEKQELAESLASLRALHTSLQASHSELEAALLEQTTSARSALLKTQSLQSNVTSLESDKTFLSEELDRVRVEYATTRRTTHVQITRLNDQLATLQEDEAALRNAHTTLQASHVTLQERYTQLTVELSQVKQEREANEGSFVLEMAGMKRLVEMMDRREAERKKRIELVEASLLEERARLAEEEAARVEELERERERCDELEAKVVEMRAALERGIVTSAGGAEGDSFGSPGRFALSPSAQMAVSNQKGGRSYAQIYAEYIRMEEQLVAERTENKRLQECLAQVLMDIEERAPLMKEQRIEYERISEEATQLAAQLALVSSERDQSDRRATSTRLDLEHAKRDNTMLQAQLRDLGRQVRTLARQNALVTGVVSGGSADDDDEEENEIVKRAEVDLSTDAIVAAHLVTFKSINELQVQNQKLLRITREMGSQMERLDDDALGRRKWKENKAIEEAHELVLGLKEEIENQQRQIEGFARERDMFRRMLANQTNGHGAIDGGATNGAAAGGDSDRLLADVQANFDAYKNEIAIDSQRLRDDLKDAQQAAQTTRTELAKSRAQAEYTAERLRLLTENYGTQTNELAQASKRALDLQSTLARQEAVAHNLSEELIELRGQVDQLRHENTTLKTEREVTSSVQARLVEENSALSKERAHLAELMRNLQSMQNEVERSGNDARRRLENQVTRLESQAGDLKTRLDTETEASRQLTLRKDFESKQYQERLDKLQGEYATTREKLVEAETSRTHLDLRVQDLQLQVTAREEKLAIYEGRSAAARAGGEASSLSATEQLEIMLADVRIELEETKAKLERSVVHARELQNIADAQGGALAELQATYDAYKISVDARIAEKDGEIASLRERLHSLTTDLTDQSRQNSELHAQIEAERVAFEKERKVLEDSLAAVRAHEQDAHNASFQAQNDVRQQAQRAKDAHEKYERELVAHAEDVKQLSEVKGKLEHARRQTREAQTANEVSKTNLAASEESWARQKVALDGELADVKKRCEDLTSQNALLHQHLESTTAQAASLQKSTLTGAPGADSAAVEGLDAAVSTASPSDELFGVITFLRREKEIVDFQLDLSKQEATRLRTQLDFTTRNLEEVRQALAEERQTGPVASASTTQQAELMERIHQSELLRESNHTLREEHRAMMRTNKTLEKRNGEMRAELEPLKSHVVELQAEIEAKQHTIRLLEEDNERWKVRNQTILAKYERIDPEELSTLKTEVDQLKAELDPLKQRLQELEQEKATVQTDAEEKARLIEVYRESSNRTSERFKALQLQARTTRSEKMALEAELAALKAKIESGELITAASNAAAAAAASTASAASAETQNQLSALQVEKASLESRIQQQTETIATLEARIATHEAQQTDVSKPADDRLSALEAEKKALEDRVAHYQKREEPIFNDNKRLKGENRQYEAQLAALQARIDEHVKVKETFEANNQEAITKAVEARVAAAGTQPGDPAAVEELVRTRVSEVEARLAAERESAIAAAVETTTAELNKTLDSLRTELVAAREEATVAASVAGTTVTASDDADAKKQFEEQLAKVQSDFEASKTAMQAEFEQLKTKLAEDAKTREQEITKRLSAELAHAQAEAKAATEAAAAAAAAATSVAPASAPEVDVDALVAAKLKDLEAGRLASQQQAIEAAVTEALAKQATENEARVATQMQETRNNMQEEFTKKGTLMTALKKAVETKLKASDVKLKAAHELLQANGIPLPDATATPAAATPALSSPAPAPTPAAAPSTPTLTLKATSSARGGAAAGRGAIRGGRGRGRGAAAAGASPSRSGAAATSETPANFSIRGITGAAAPPATPPSSTPGGVLGRLMGGALGGKRGRDDDASADGKRQKQGEGGSG</sequence>
<feature type="region of interest" description="Disordered" evidence="5">
    <location>
        <begin position="1036"/>
        <end position="1061"/>
    </location>
</feature>
<evidence type="ECO:0000259" key="6">
    <source>
        <dbReference type="Pfam" id="PF07926"/>
    </source>
</evidence>
<evidence type="ECO:0000313" key="8">
    <source>
        <dbReference type="EMBL" id="KDE06289.1"/>
    </source>
</evidence>
<feature type="domain" description="Nucleoprotein TPR/MLP1-2" evidence="6">
    <location>
        <begin position="1021"/>
        <end position="1147"/>
    </location>
</feature>
<feature type="region of interest" description="Disordered" evidence="5">
    <location>
        <begin position="1081"/>
        <end position="1108"/>
    </location>
</feature>
<feature type="coiled-coil region" evidence="4">
    <location>
        <begin position="655"/>
        <end position="689"/>
    </location>
</feature>
<feature type="compositionally biased region" description="Basic and acidic residues" evidence="5">
    <location>
        <begin position="1967"/>
        <end position="1982"/>
    </location>
</feature>
<dbReference type="STRING" id="683840.U5H7V9"/>
<feature type="coiled-coil region" evidence="4">
    <location>
        <begin position="1267"/>
        <end position="1569"/>
    </location>
</feature>
<feature type="coiled-coil region" evidence="4">
    <location>
        <begin position="215"/>
        <end position="263"/>
    </location>
</feature>
<feature type="region of interest" description="Disordered" evidence="5">
    <location>
        <begin position="92"/>
        <end position="117"/>
    </location>
</feature>
<evidence type="ECO:0000256" key="2">
    <source>
        <dbReference type="ARBA" id="ARBA00023054"/>
    </source>
</evidence>
<dbReference type="EnsemblFungi" id="MVLG_03329T0">
    <property type="protein sequence ID" value="MVLG_03329T0"/>
    <property type="gene ID" value="MVLG_03329"/>
</dbReference>
<feature type="compositionally biased region" description="Basic and acidic residues" evidence="5">
    <location>
        <begin position="106"/>
        <end position="117"/>
    </location>
</feature>
<name>U5H7V9_USTV1</name>
<evidence type="ECO:0000256" key="4">
    <source>
        <dbReference type="SAM" id="Coils"/>
    </source>
</evidence>
<evidence type="ECO:0000256" key="5">
    <source>
        <dbReference type="SAM" id="MobiDB-lite"/>
    </source>
</evidence>
<evidence type="ECO:0000259" key="7">
    <source>
        <dbReference type="Pfam" id="PF25785"/>
    </source>
</evidence>
<evidence type="ECO:0000313" key="10">
    <source>
        <dbReference type="Proteomes" id="UP000017200"/>
    </source>
</evidence>
<protein>
    <submittedName>
        <fullName evidence="8 9">Uncharacterized protein</fullName>
    </submittedName>
</protein>
<dbReference type="OrthoDB" id="343070at2759"/>
<feature type="coiled-coil region" evidence="4">
    <location>
        <begin position="916"/>
        <end position="947"/>
    </location>
</feature>
<evidence type="ECO:0000313" key="9">
    <source>
        <dbReference type="EnsemblFungi" id="MVLG_03329T0"/>
    </source>
</evidence>
<feature type="coiled-coil region" evidence="4">
    <location>
        <begin position="425"/>
        <end position="494"/>
    </location>
</feature>
<keyword evidence="2 4" id="KW-0175">Coiled coil</keyword>
<feature type="coiled-coil region" evidence="4">
    <location>
        <begin position="1212"/>
        <end position="1239"/>
    </location>
</feature>
<dbReference type="Gene3D" id="1.10.287.1490">
    <property type="match status" value="1"/>
</dbReference>
<keyword evidence="3" id="KW-0539">Nucleus</keyword>
<feature type="compositionally biased region" description="Polar residues" evidence="5">
    <location>
        <begin position="1040"/>
        <end position="1055"/>
    </location>
</feature>
<feature type="compositionally biased region" description="Gly residues" evidence="5">
    <location>
        <begin position="1892"/>
        <end position="1901"/>
    </location>
</feature>
<dbReference type="EMBL" id="AEIJ01000321">
    <property type="status" value="NOT_ANNOTATED_CDS"/>
    <property type="molecule type" value="Genomic_DNA"/>
</dbReference>
<organism evidence="8">
    <name type="scientific">Microbotryum lychnidis-dioicae (strain p1A1 Lamole / MvSl-1064)</name>
    <name type="common">Anther smut fungus</name>
    <dbReference type="NCBI Taxonomy" id="683840"/>
    <lineage>
        <taxon>Eukaryota</taxon>
        <taxon>Fungi</taxon>
        <taxon>Dikarya</taxon>
        <taxon>Basidiomycota</taxon>
        <taxon>Pucciniomycotina</taxon>
        <taxon>Microbotryomycetes</taxon>
        <taxon>Microbotryales</taxon>
        <taxon>Microbotryaceae</taxon>
        <taxon>Microbotryum</taxon>
    </lineage>
</organism>
<dbReference type="OMA" id="HAQQNYE"/>
<evidence type="ECO:0000256" key="1">
    <source>
        <dbReference type="ARBA" id="ARBA00004123"/>
    </source>
</evidence>
<dbReference type="GO" id="GO:0006406">
    <property type="term" value="P:mRNA export from nucleus"/>
    <property type="evidence" value="ECO:0007669"/>
    <property type="project" value="TreeGrafter"/>
</dbReference>
<dbReference type="GO" id="GO:0017056">
    <property type="term" value="F:structural constituent of nuclear pore"/>
    <property type="evidence" value="ECO:0007669"/>
    <property type="project" value="TreeGrafter"/>
</dbReference>